<dbReference type="AlphaFoldDB" id="A0A5Q0N2N9"/>
<evidence type="ECO:0000256" key="1">
    <source>
        <dbReference type="ARBA" id="ARBA00005755"/>
    </source>
</evidence>
<dbReference type="GO" id="GO:0003677">
    <property type="term" value="F:DNA binding"/>
    <property type="evidence" value="ECO:0007669"/>
    <property type="project" value="UniProtKB-KW"/>
</dbReference>
<evidence type="ECO:0000259" key="9">
    <source>
        <dbReference type="Pfam" id="PF03175"/>
    </source>
</evidence>
<dbReference type="InterPro" id="IPR043502">
    <property type="entry name" value="DNA/RNA_pol_sf"/>
</dbReference>
<protein>
    <recommendedName>
        <fullName evidence="2">DNA-directed DNA polymerase</fullName>
        <ecNumber evidence="2">2.7.7.7</ecNumber>
    </recommendedName>
</protein>
<feature type="domain" description="DNA-directed DNA polymerase family B mitochondria/virus" evidence="9">
    <location>
        <begin position="1"/>
        <end position="92"/>
    </location>
</feature>
<keyword evidence="5" id="KW-0235">DNA replication</keyword>
<dbReference type="GO" id="GO:0000166">
    <property type="term" value="F:nucleotide binding"/>
    <property type="evidence" value="ECO:0007669"/>
    <property type="project" value="InterPro"/>
</dbReference>
<sequence>MYLIAKLLLNSVYGKFGMKDDLATHKIIQIENLDKIIEIKDRITTLELDKDLILISYHDKEEDKLINDYTEYDISVGVASATTSYSRIIMIQLKNLPNNLIYYS</sequence>
<dbReference type="EMBL" id="MK993564">
    <property type="protein sequence ID" value="QFZ98785.1"/>
    <property type="molecule type" value="Genomic_DNA"/>
</dbReference>
<evidence type="ECO:0000313" key="10">
    <source>
        <dbReference type="EMBL" id="QFZ98785.1"/>
    </source>
</evidence>
<dbReference type="SUPFAM" id="SSF56672">
    <property type="entry name" value="DNA/RNA polymerases"/>
    <property type="match status" value="1"/>
</dbReference>
<organism evidence="10">
    <name type="scientific">Paxillus rubicundulus</name>
    <dbReference type="NCBI Taxonomy" id="463315"/>
    <lineage>
        <taxon>Eukaryota</taxon>
        <taxon>Fungi</taxon>
        <taxon>Dikarya</taxon>
        <taxon>Basidiomycota</taxon>
        <taxon>Agaricomycotina</taxon>
        <taxon>Agaricomycetes</taxon>
        <taxon>Agaricomycetidae</taxon>
        <taxon>Boletales</taxon>
        <taxon>Paxilineae</taxon>
        <taxon>Paxillaceae</taxon>
        <taxon>Paxillus</taxon>
    </lineage>
</organism>
<evidence type="ECO:0000256" key="4">
    <source>
        <dbReference type="ARBA" id="ARBA00022695"/>
    </source>
</evidence>
<keyword evidence="10" id="KW-0496">Mitochondrion</keyword>
<keyword evidence="4" id="KW-0548">Nucleotidyltransferase</keyword>
<name>A0A5Q0N2N9_9AGAM</name>
<proteinExistence type="inferred from homology"/>
<accession>A0A5Q0N2N9</accession>
<evidence type="ECO:0000256" key="2">
    <source>
        <dbReference type="ARBA" id="ARBA00012417"/>
    </source>
</evidence>
<evidence type="ECO:0000256" key="3">
    <source>
        <dbReference type="ARBA" id="ARBA00022679"/>
    </source>
</evidence>
<keyword evidence="7" id="KW-0238">DNA-binding</keyword>
<evidence type="ECO:0000256" key="6">
    <source>
        <dbReference type="ARBA" id="ARBA00022932"/>
    </source>
</evidence>
<dbReference type="GO" id="GO:0006260">
    <property type="term" value="P:DNA replication"/>
    <property type="evidence" value="ECO:0007669"/>
    <property type="project" value="UniProtKB-KW"/>
</dbReference>
<dbReference type="EC" id="2.7.7.7" evidence="2"/>
<geneLocation type="mitochondrion" evidence="10"/>
<dbReference type="GeneID" id="42438139"/>
<dbReference type="InterPro" id="IPR004868">
    <property type="entry name" value="DNA-dir_DNA_pol_B_mt/vir"/>
</dbReference>
<dbReference type="GO" id="GO:0003887">
    <property type="term" value="F:DNA-directed DNA polymerase activity"/>
    <property type="evidence" value="ECO:0007669"/>
    <property type="project" value="UniProtKB-KW"/>
</dbReference>
<reference evidence="10" key="1">
    <citation type="journal article" name="IMA Fungus">
        <title>Comparative mitogenome analysis of two ectomycorrhizal fungi (Paxillus) reveals gene rearrangement, intron dynamics, and phylogeny of basidiomycetes.</title>
        <authorList>
            <person name="Li Q."/>
            <person name="Ren Y."/>
            <person name="Xiang D."/>
            <person name="Shi X."/>
            <person name="Zhao J."/>
            <person name="Peng L."/>
            <person name="Zhao G."/>
        </authorList>
    </citation>
    <scope>NUCLEOTIDE SEQUENCE</scope>
</reference>
<evidence type="ECO:0000256" key="5">
    <source>
        <dbReference type="ARBA" id="ARBA00022705"/>
    </source>
</evidence>
<gene>
    <name evidence="10" type="primary">orf104</name>
</gene>
<keyword evidence="6" id="KW-0239">DNA-directed DNA polymerase</keyword>
<dbReference type="Pfam" id="PF03175">
    <property type="entry name" value="DNA_pol_B_2"/>
    <property type="match status" value="1"/>
</dbReference>
<keyword evidence="3" id="KW-0808">Transferase</keyword>
<evidence type="ECO:0000256" key="8">
    <source>
        <dbReference type="ARBA" id="ARBA00049244"/>
    </source>
</evidence>
<comment type="catalytic activity">
    <reaction evidence="8">
        <text>DNA(n) + a 2'-deoxyribonucleoside 5'-triphosphate = DNA(n+1) + diphosphate</text>
        <dbReference type="Rhea" id="RHEA:22508"/>
        <dbReference type="Rhea" id="RHEA-COMP:17339"/>
        <dbReference type="Rhea" id="RHEA-COMP:17340"/>
        <dbReference type="ChEBI" id="CHEBI:33019"/>
        <dbReference type="ChEBI" id="CHEBI:61560"/>
        <dbReference type="ChEBI" id="CHEBI:173112"/>
        <dbReference type="EC" id="2.7.7.7"/>
    </reaction>
</comment>
<evidence type="ECO:0000256" key="7">
    <source>
        <dbReference type="ARBA" id="ARBA00023125"/>
    </source>
</evidence>
<comment type="similarity">
    <text evidence="1">Belongs to the DNA polymerase type-B family.</text>
</comment>
<dbReference type="RefSeq" id="YP_009710836.1">
    <property type="nucleotide sequence ID" value="NC_045204.1"/>
</dbReference>
<dbReference type="Gene3D" id="1.10.287.690">
    <property type="entry name" value="Helix hairpin bin"/>
    <property type="match status" value="1"/>
</dbReference>